<comment type="similarity">
    <text evidence="1">Belongs to the amidase family.</text>
</comment>
<organism evidence="4 5">
    <name type="scientific">Hohenbuehelia grisea</name>
    <dbReference type="NCBI Taxonomy" id="104357"/>
    <lineage>
        <taxon>Eukaryota</taxon>
        <taxon>Fungi</taxon>
        <taxon>Dikarya</taxon>
        <taxon>Basidiomycota</taxon>
        <taxon>Agaricomycotina</taxon>
        <taxon>Agaricomycetes</taxon>
        <taxon>Agaricomycetidae</taxon>
        <taxon>Agaricales</taxon>
        <taxon>Pleurotineae</taxon>
        <taxon>Pleurotaceae</taxon>
        <taxon>Hohenbuehelia</taxon>
    </lineage>
</organism>
<dbReference type="PANTHER" id="PTHR46072">
    <property type="entry name" value="AMIDASE-RELATED-RELATED"/>
    <property type="match status" value="1"/>
</dbReference>
<dbReference type="Gene3D" id="3.90.1300.10">
    <property type="entry name" value="Amidase signature (AS) domain"/>
    <property type="match status" value="1"/>
</dbReference>
<evidence type="ECO:0000256" key="2">
    <source>
        <dbReference type="ARBA" id="ARBA00022801"/>
    </source>
</evidence>
<evidence type="ECO:0000313" key="5">
    <source>
        <dbReference type="Proteomes" id="UP001556367"/>
    </source>
</evidence>
<comment type="caution">
    <text evidence="4">The sequence shown here is derived from an EMBL/GenBank/DDBJ whole genome shotgun (WGS) entry which is preliminary data.</text>
</comment>
<dbReference type="PANTHER" id="PTHR46072:SF10">
    <property type="entry name" value="ACETAMIDASE"/>
    <property type="match status" value="1"/>
</dbReference>
<evidence type="ECO:0000313" key="4">
    <source>
        <dbReference type="EMBL" id="KAL0958215.1"/>
    </source>
</evidence>
<accession>A0ABR3JS10</accession>
<dbReference type="SUPFAM" id="SSF75304">
    <property type="entry name" value="Amidase signature (AS) enzymes"/>
    <property type="match status" value="1"/>
</dbReference>
<name>A0ABR3JS10_9AGAR</name>
<feature type="domain" description="Amidase" evidence="3">
    <location>
        <begin position="65"/>
        <end position="536"/>
    </location>
</feature>
<dbReference type="EMBL" id="JASNQZ010000004">
    <property type="protein sequence ID" value="KAL0958215.1"/>
    <property type="molecule type" value="Genomic_DNA"/>
</dbReference>
<keyword evidence="2" id="KW-0378">Hydrolase</keyword>
<evidence type="ECO:0000256" key="1">
    <source>
        <dbReference type="ARBA" id="ARBA00009199"/>
    </source>
</evidence>
<proteinExistence type="inferred from homology"/>
<gene>
    <name evidence="4" type="ORF">HGRIS_000374</name>
</gene>
<keyword evidence="5" id="KW-1185">Reference proteome</keyword>
<reference evidence="5" key="1">
    <citation type="submission" date="2024-06" db="EMBL/GenBank/DDBJ databases">
        <title>Multi-omics analyses provide insights into the biosynthesis of the anticancer antibiotic pleurotin in Hohenbuehelia grisea.</title>
        <authorList>
            <person name="Weaver J.A."/>
            <person name="Alberti F."/>
        </authorList>
    </citation>
    <scope>NUCLEOTIDE SEQUENCE [LARGE SCALE GENOMIC DNA]</scope>
    <source>
        <strain evidence="5">T-177</strain>
    </source>
</reference>
<dbReference type="PIRSF" id="PIRSF001221">
    <property type="entry name" value="Amidase_fungi"/>
    <property type="match status" value="1"/>
</dbReference>
<dbReference type="InterPro" id="IPR023631">
    <property type="entry name" value="Amidase_dom"/>
</dbReference>
<evidence type="ECO:0000259" key="3">
    <source>
        <dbReference type="Pfam" id="PF01425"/>
    </source>
</evidence>
<sequence>MLSYYSAHRKACRLKQQERLENIKQLDPVFHEPLTSADLTLLATPIAALVAGVQAKSISPQSTLVAYAKKALLAHAATNCLTEILFTQALTWAAQCNTSGPLAGVPVSLKDTVGIAGVDSCTGYAAWAGRPFARDSALVRLLRDAGAVPFTKTAVPTTLLSFESASDVHGRATNPHNPAYSPGGSTGGEAALLAFGGSRVGVGTDVAGSVRVPAHYCGIYTVRASAGRFLKAGNATSMPGQEGVPAVYSPMARTLEDLETFWRGVMAMKPWEYDPSVLPIPWRELELASEKASPRKWGVIWDDGVIAPSPACHRALQTVVDTLRKNGEEVVTLTPPSSFEGLKLAAQLLLADGGRTATKPILPFESNDPGMHQALRMFRLPRLLKRIYAFYLRYIARDPLYAELVEVWHEKRVDEYLALVGQREAYRGRWFEYWREEGLDYVLTVPNALPAVPHGGMKDGWKACGYTFLWNLLDYTAGVLPVTHVNGALDRLPRGAFKPRNAIERDTYKMYDPVNMSGLPVGVQIVGQRLEEEKVLQGMRIVEGLLRKEGLAYDLLEF</sequence>
<dbReference type="InterPro" id="IPR036928">
    <property type="entry name" value="AS_sf"/>
</dbReference>
<protein>
    <recommendedName>
        <fullName evidence="3">Amidase domain-containing protein</fullName>
    </recommendedName>
</protein>
<dbReference type="Proteomes" id="UP001556367">
    <property type="component" value="Unassembled WGS sequence"/>
</dbReference>
<dbReference type="Pfam" id="PF01425">
    <property type="entry name" value="Amidase"/>
    <property type="match status" value="1"/>
</dbReference>